<accession>A0ABY7G3L2</accession>
<dbReference type="EMBL" id="CP111027">
    <property type="protein sequence ID" value="WAR29030.1"/>
    <property type="molecule type" value="Genomic_DNA"/>
</dbReference>
<keyword evidence="2" id="KW-1185">Reference proteome</keyword>
<feature type="non-terminal residue" evidence="1">
    <location>
        <position position="104"/>
    </location>
</feature>
<reference evidence="1" key="1">
    <citation type="submission" date="2022-11" db="EMBL/GenBank/DDBJ databases">
        <title>Centuries of genome instability and evolution in soft-shell clam transmissible cancer (bioRxiv).</title>
        <authorList>
            <person name="Hart S.F.M."/>
            <person name="Yonemitsu M.A."/>
            <person name="Giersch R.M."/>
            <person name="Beal B.F."/>
            <person name="Arriagada G."/>
            <person name="Davis B.W."/>
            <person name="Ostrander E.A."/>
            <person name="Goff S.P."/>
            <person name="Metzger M.J."/>
        </authorList>
    </citation>
    <scope>NUCLEOTIDE SEQUENCE</scope>
    <source>
        <strain evidence="1">MELC-2E11</strain>
        <tissue evidence="1">Siphon/mantle</tissue>
    </source>
</reference>
<gene>
    <name evidence="1" type="ORF">MAR_002598</name>
</gene>
<dbReference type="Proteomes" id="UP001164746">
    <property type="component" value="Chromosome 16"/>
</dbReference>
<evidence type="ECO:0000313" key="1">
    <source>
        <dbReference type="EMBL" id="WAR29030.1"/>
    </source>
</evidence>
<proteinExistence type="predicted"/>
<dbReference type="PANTHER" id="PTHR23080">
    <property type="entry name" value="THAP DOMAIN PROTEIN"/>
    <property type="match status" value="1"/>
</dbReference>
<protein>
    <submittedName>
        <fullName evidence="1">Uncharacterized protein</fullName>
    </submittedName>
</protein>
<organism evidence="1 2">
    <name type="scientific">Mya arenaria</name>
    <name type="common">Soft-shell clam</name>
    <dbReference type="NCBI Taxonomy" id="6604"/>
    <lineage>
        <taxon>Eukaryota</taxon>
        <taxon>Metazoa</taxon>
        <taxon>Spiralia</taxon>
        <taxon>Lophotrochozoa</taxon>
        <taxon>Mollusca</taxon>
        <taxon>Bivalvia</taxon>
        <taxon>Autobranchia</taxon>
        <taxon>Heteroconchia</taxon>
        <taxon>Euheterodonta</taxon>
        <taxon>Imparidentia</taxon>
        <taxon>Neoheterodontei</taxon>
        <taxon>Myida</taxon>
        <taxon>Myoidea</taxon>
        <taxon>Myidae</taxon>
        <taxon>Mya</taxon>
    </lineage>
</organism>
<name>A0ABY7G3L2_MYAAR</name>
<dbReference type="PANTHER" id="PTHR23080:SF144">
    <property type="entry name" value="SPINDLE AND KINETOCHORE ASSOCIATED COMPLEX SUBUNIT 3"/>
    <property type="match status" value="1"/>
</dbReference>
<sequence length="104" mass="12307">MHLAYQMDASVSTISPTITYAIDVLVIRMPPFMILPERKELRITMPMQFKKHFETKYAVIIDWFEMWTHRRKYTFLNEPLPILMTKDADNTPSTEQITHICCAL</sequence>
<evidence type="ECO:0000313" key="2">
    <source>
        <dbReference type="Proteomes" id="UP001164746"/>
    </source>
</evidence>